<evidence type="ECO:0000256" key="10">
    <source>
        <dbReference type="ARBA" id="ARBA00024938"/>
    </source>
</evidence>
<feature type="transmembrane region" description="Helical" evidence="12">
    <location>
        <begin position="471"/>
        <end position="493"/>
    </location>
</feature>
<dbReference type="RefSeq" id="XP_035825960.1">
    <property type="nucleotide sequence ID" value="XM_035970067.1"/>
</dbReference>
<accession>A0ABM1VU68</accession>
<comment type="similarity">
    <text evidence="2">Belongs to the TMEM214 family.</text>
</comment>
<evidence type="ECO:0000313" key="14">
    <source>
        <dbReference type="RefSeq" id="XP_035825960.1"/>
    </source>
</evidence>
<keyword evidence="7 12" id="KW-1133">Transmembrane helix</keyword>
<dbReference type="PANTHER" id="PTHR13448:SF0">
    <property type="entry name" value="TRANSMEMBRANE PROTEIN 214"/>
    <property type="match status" value="1"/>
</dbReference>
<evidence type="ECO:0000256" key="12">
    <source>
        <dbReference type="SAM" id="Phobius"/>
    </source>
</evidence>
<reference evidence="14" key="1">
    <citation type="submission" date="2025-08" db="UniProtKB">
        <authorList>
            <consortium name="RefSeq"/>
        </authorList>
    </citation>
    <scope>IDENTIFICATION</scope>
</reference>
<dbReference type="GeneID" id="101853699"/>
<feature type="region of interest" description="Disordered" evidence="11">
    <location>
        <begin position="1"/>
        <end position="99"/>
    </location>
</feature>
<keyword evidence="6" id="KW-0256">Endoplasmic reticulum</keyword>
<evidence type="ECO:0000256" key="6">
    <source>
        <dbReference type="ARBA" id="ARBA00022824"/>
    </source>
</evidence>
<feature type="compositionally biased region" description="Basic and acidic residues" evidence="11">
    <location>
        <begin position="88"/>
        <end position="99"/>
    </location>
</feature>
<keyword evidence="13" id="KW-1185">Reference proteome</keyword>
<protein>
    <submittedName>
        <fullName evidence="14">Transmembrane protein 214-B</fullName>
    </submittedName>
</protein>
<sequence length="678" mass="77753">MASAAQWEVVGKSKKTKGSSQSLSKSQKKTFVERMPRIETNAPVKEDRTIYTAFLEKEQKDRGNAASARASNGPSTIKKPVVQKKKKPEQDGKKNEKPVSLETAISQIDHHELENILSQSQMRFPDNQDVWLKDLASFLNLKLEKVKNIDPTFKGMPQGYPLELLSQSCQKVLHMAVKKFSNQTLDHLFYHTIQTMLVEASKDQSILGYKIFLQLLAHHKPDIALGKIHQYLELLKTHQNRPANCLSVLWAVGQCGVKNFKCGLKVWLDLMLPALEVRQVAHYPVEFLEQLIGTHKKVSNAYGIVTLREYFQVMDVVFSPAFNLSNDLRKRLVALYPNIRELAYGDTPSHNLRTFFPSYLARLNTATNQAVKNELLMCLVKCLTTDQQSYSVWCQLYTKHLTASGLLLEYINNNWSKLSSQFDKKLLRETVRSFSVTNEEMETQGCGSRDGLSLCQAATKELVVKMTRTSFPWGLLVFFLVSVVASIVVYDIMSSPNLRSSRTMRFLEHYGVLALAEQAWGRIHTFITLAINWLKVNCPVYYAYLCETVGPFLALCWVTVKDFVVEAELASRPHRAWAGQKAWDFYLWVYALSPETWVWCEEMLWLSWEVLKDYSFWIWKHSLHMAADAHHWLTEHVFTGALSKESVQAALMWSLSEAQSYMSTLWAWCDKNVLYVVK</sequence>
<evidence type="ECO:0000256" key="2">
    <source>
        <dbReference type="ARBA" id="ARBA00007984"/>
    </source>
</evidence>
<proteinExistence type="inferred from homology"/>
<evidence type="ECO:0000256" key="11">
    <source>
        <dbReference type="SAM" id="MobiDB-lite"/>
    </source>
</evidence>
<evidence type="ECO:0000256" key="8">
    <source>
        <dbReference type="ARBA" id="ARBA00023136"/>
    </source>
</evidence>
<evidence type="ECO:0000256" key="5">
    <source>
        <dbReference type="ARBA" id="ARBA00022703"/>
    </source>
</evidence>
<keyword evidence="4 12" id="KW-0812">Transmembrane</keyword>
<evidence type="ECO:0000313" key="13">
    <source>
        <dbReference type="Proteomes" id="UP000694888"/>
    </source>
</evidence>
<keyword evidence="5" id="KW-0053">Apoptosis</keyword>
<organism evidence="13 14">
    <name type="scientific">Aplysia californica</name>
    <name type="common">California sea hare</name>
    <dbReference type="NCBI Taxonomy" id="6500"/>
    <lineage>
        <taxon>Eukaryota</taxon>
        <taxon>Metazoa</taxon>
        <taxon>Spiralia</taxon>
        <taxon>Lophotrochozoa</taxon>
        <taxon>Mollusca</taxon>
        <taxon>Gastropoda</taxon>
        <taxon>Heterobranchia</taxon>
        <taxon>Euthyneura</taxon>
        <taxon>Tectipleura</taxon>
        <taxon>Aplysiida</taxon>
        <taxon>Aplysioidea</taxon>
        <taxon>Aplysiidae</taxon>
        <taxon>Aplysia</taxon>
    </lineage>
</organism>
<evidence type="ECO:0000256" key="1">
    <source>
        <dbReference type="ARBA" id="ARBA00004477"/>
    </source>
</evidence>
<dbReference type="InterPro" id="IPR019308">
    <property type="entry name" value="TMEM214"/>
</dbReference>
<evidence type="ECO:0000256" key="7">
    <source>
        <dbReference type="ARBA" id="ARBA00022989"/>
    </source>
</evidence>
<comment type="subunit">
    <text evidence="3">Constitutively interacts with CASP4; required for the localization of procaspase 4 to the ER.</text>
</comment>
<evidence type="ECO:0000256" key="4">
    <source>
        <dbReference type="ARBA" id="ARBA00022692"/>
    </source>
</evidence>
<dbReference type="Pfam" id="PF10151">
    <property type="entry name" value="TMEM214"/>
    <property type="match status" value="1"/>
</dbReference>
<name>A0ABM1VU68_APLCA</name>
<dbReference type="Proteomes" id="UP000694888">
    <property type="component" value="Unplaced"/>
</dbReference>
<keyword evidence="8 12" id="KW-0472">Membrane</keyword>
<feature type="compositionally biased region" description="Basic and acidic residues" evidence="11">
    <location>
        <begin position="44"/>
        <end position="63"/>
    </location>
</feature>
<gene>
    <name evidence="14" type="primary">LOC101853699</name>
</gene>
<comment type="function">
    <text evidence="10">Critical mediator, in cooperation with CASP4, of endoplasmic reticulum-stress induced apoptosis. Required or the activation of CASP4 following endoplasmic reticulum stress.</text>
</comment>
<evidence type="ECO:0000256" key="9">
    <source>
        <dbReference type="ARBA" id="ARBA00023180"/>
    </source>
</evidence>
<evidence type="ECO:0000256" key="3">
    <source>
        <dbReference type="ARBA" id="ARBA00011720"/>
    </source>
</evidence>
<comment type="subcellular location">
    <subcellularLocation>
        <location evidence="1">Endoplasmic reticulum membrane</location>
        <topology evidence="1">Multi-pass membrane protein</topology>
    </subcellularLocation>
</comment>
<keyword evidence="9" id="KW-0325">Glycoprotein</keyword>
<dbReference type="PANTHER" id="PTHR13448">
    <property type="entry name" value="TRANSMEMBRANE PROTEIN 214"/>
    <property type="match status" value="1"/>
</dbReference>